<proteinExistence type="predicted"/>
<gene>
    <name evidence="1" type="ORF">M431DRAFT_298943</name>
</gene>
<keyword evidence="2" id="KW-1185">Reference proteome</keyword>
<evidence type="ECO:0000313" key="2">
    <source>
        <dbReference type="Proteomes" id="UP000241690"/>
    </source>
</evidence>
<evidence type="ECO:0000313" key="1">
    <source>
        <dbReference type="EMBL" id="PTB59298.1"/>
    </source>
</evidence>
<reference evidence="1 2" key="1">
    <citation type="submission" date="2016-07" db="EMBL/GenBank/DDBJ databases">
        <title>Multiple horizontal gene transfer events from other fungi enriched the ability of initially mycotrophic Trichoderma (Ascomycota) to feed on dead plant biomass.</title>
        <authorList>
            <consortium name="DOE Joint Genome Institute"/>
            <person name="Aerts A."/>
            <person name="Atanasova L."/>
            <person name="Chenthamara K."/>
            <person name="Zhang J."/>
            <person name="Grujic M."/>
            <person name="Henrissat B."/>
            <person name="Kuo A."/>
            <person name="Salamov A."/>
            <person name="Lipzen A."/>
            <person name="Labutti K."/>
            <person name="Barry K."/>
            <person name="Miao Y."/>
            <person name="Rahimi M.J."/>
            <person name="Shen Q."/>
            <person name="Grigoriev I.V."/>
            <person name="Kubicek C.P."/>
            <person name="Druzhinina I.S."/>
        </authorList>
    </citation>
    <scope>NUCLEOTIDE SEQUENCE [LARGE SCALE GENOMIC DNA]</scope>
    <source>
        <strain evidence="1 2">CBS 226.95</strain>
    </source>
</reference>
<dbReference type="RefSeq" id="XP_024778975.1">
    <property type="nucleotide sequence ID" value="XM_024914145.1"/>
</dbReference>
<organism evidence="1 2">
    <name type="scientific">Trichoderma harzianum CBS 226.95</name>
    <dbReference type="NCBI Taxonomy" id="983964"/>
    <lineage>
        <taxon>Eukaryota</taxon>
        <taxon>Fungi</taxon>
        <taxon>Dikarya</taxon>
        <taxon>Ascomycota</taxon>
        <taxon>Pezizomycotina</taxon>
        <taxon>Sordariomycetes</taxon>
        <taxon>Hypocreomycetidae</taxon>
        <taxon>Hypocreales</taxon>
        <taxon>Hypocreaceae</taxon>
        <taxon>Trichoderma</taxon>
    </lineage>
</organism>
<dbReference type="EMBL" id="KZ679676">
    <property type="protein sequence ID" value="PTB59298.1"/>
    <property type="molecule type" value="Genomic_DNA"/>
</dbReference>
<dbReference type="Proteomes" id="UP000241690">
    <property type="component" value="Unassembled WGS sequence"/>
</dbReference>
<accession>A0A2T4AQT3</accession>
<dbReference type="GeneID" id="36622710"/>
<protein>
    <submittedName>
        <fullName evidence="1">Uncharacterized protein</fullName>
    </submittedName>
</protein>
<sequence>MPVFGPLMISKIYSGWRNSIPDTPTLPVWTYDPWLDTAKHRQISNQPNSDPPTTVPPDQYPFDYKETEVEGEEFVADNVVVDGLDWPLDAPRYSALLSSWPGYSRDKSKREQGTRSELRVKLRFAAPLAIGGSVSSLRTLIYIMRDIHQRTFDESTESDALDLTDTEFWDCLYIGGLGPSWGIKDIRELKSRFGWVLDYIRAGYLPPEASLVRGVLQEALARSLLKSESHPYHQNGLFNPHELLNPDLSPS</sequence>
<name>A0A2T4AQT3_TRIHA</name>
<dbReference type="AlphaFoldDB" id="A0A2T4AQT3"/>